<dbReference type="GO" id="GO:0003700">
    <property type="term" value="F:DNA-binding transcription factor activity"/>
    <property type="evidence" value="ECO:0007669"/>
    <property type="project" value="TreeGrafter"/>
</dbReference>
<dbReference type="GO" id="GO:0000976">
    <property type="term" value="F:transcription cis-regulatory region binding"/>
    <property type="evidence" value="ECO:0007669"/>
    <property type="project" value="TreeGrafter"/>
</dbReference>
<dbReference type="RefSeq" id="WP_211314684.1">
    <property type="nucleotide sequence ID" value="NZ_QKZS01000022.1"/>
</dbReference>
<dbReference type="InterPro" id="IPR001647">
    <property type="entry name" value="HTH_TetR"/>
</dbReference>
<feature type="domain" description="HTH tetR-type" evidence="3">
    <location>
        <begin position="18"/>
        <end position="77"/>
    </location>
</feature>
<dbReference type="AlphaFoldDB" id="A0A2W7QIZ5"/>
<dbReference type="Gene3D" id="1.10.357.10">
    <property type="entry name" value="Tetracycline Repressor, domain 2"/>
    <property type="match status" value="1"/>
</dbReference>
<dbReference type="Proteomes" id="UP000249538">
    <property type="component" value="Unassembled WGS sequence"/>
</dbReference>
<dbReference type="PRINTS" id="PR00455">
    <property type="entry name" value="HTHTETR"/>
</dbReference>
<dbReference type="Pfam" id="PF00440">
    <property type="entry name" value="TetR_N"/>
    <property type="match status" value="1"/>
</dbReference>
<dbReference type="PANTHER" id="PTHR30055:SF181">
    <property type="entry name" value="BLR6905 PROTEIN"/>
    <property type="match status" value="1"/>
</dbReference>
<reference evidence="4 5" key="1">
    <citation type="submission" date="2018-06" db="EMBL/GenBank/DDBJ databases">
        <title>Genomic Encyclopedia of Archaeal and Bacterial Type Strains, Phase II (KMG-II): from individual species to whole genera.</title>
        <authorList>
            <person name="Goeker M."/>
        </authorList>
    </citation>
    <scope>NUCLEOTIDE SEQUENCE [LARGE SCALE GENOMIC DNA]</scope>
    <source>
        <strain evidence="4 5">DSM 18774</strain>
    </source>
</reference>
<comment type="caution">
    <text evidence="4">The sequence shown here is derived from an EMBL/GenBank/DDBJ whole genome shotgun (WGS) entry which is preliminary data.</text>
</comment>
<accession>A0A2W7QIZ5</accession>
<gene>
    <name evidence="4" type="ORF">LX76_04234</name>
</gene>
<dbReference type="InterPro" id="IPR009057">
    <property type="entry name" value="Homeodomain-like_sf"/>
</dbReference>
<evidence type="ECO:0000313" key="5">
    <source>
        <dbReference type="Proteomes" id="UP000249538"/>
    </source>
</evidence>
<evidence type="ECO:0000313" key="4">
    <source>
        <dbReference type="EMBL" id="PZX48578.1"/>
    </source>
</evidence>
<organism evidence="4 5">
    <name type="scientific">Cereibacter changlensis</name>
    <dbReference type="NCBI Taxonomy" id="402884"/>
    <lineage>
        <taxon>Bacteria</taxon>
        <taxon>Pseudomonadati</taxon>
        <taxon>Pseudomonadota</taxon>
        <taxon>Alphaproteobacteria</taxon>
        <taxon>Rhodobacterales</taxon>
        <taxon>Paracoccaceae</taxon>
        <taxon>Cereibacter</taxon>
    </lineage>
</organism>
<dbReference type="PROSITE" id="PS50977">
    <property type="entry name" value="HTH_TETR_2"/>
    <property type="match status" value="1"/>
</dbReference>
<keyword evidence="1 2" id="KW-0238">DNA-binding</keyword>
<proteinExistence type="predicted"/>
<protein>
    <submittedName>
        <fullName evidence="4">TetR family transcriptional regulator</fullName>
    </submittedName>
</protein>
<dbReference type="EMBL" id="QKZS01000022">
    <property type="protein sequence ID" value="PZX48578.1"/>
    <property type="molecule type" value="Genomic_DNA"/>
</dbReference>
<name>A0A2W7QIZ5_9RHOB</name>
<dbReference type="PANTHER" id="PTHR30055">
    <property type="entry name" value="HTH-TYPE TRANSCRIPTIONAL REGULATOR RUTR"/>
    <property type="match status" value="1"/>
</dbReference>
<evidence type="ECO:0000259" key="3">
    <source>
        <dbReference type="PROSITE" id="PS50977"/>
    </source>
</evidence>
<feature type="DNA-binding region" description="H-T-H motif" evidence="2">
    <location>
        <begin position="40"/>
        <end position="59"/>
    </location>
</feature>
<evidence type="ECO:0000256" key="1">
    <source>
        <dbReference type="ARBA" id="ARBA00023125"/>
    </source>
</evidence>
<sequence length="222" mass="26201">MDDQVSAPAPRRKNMRWEDREKQILEAAVRFFAENGFEGQTRELAKRLGVSHAVIYRHFDSKEALIERVYQHVYTSRWRSEWEALILDRSLPLEERLIRFYRDYVDCVFEYEWVRIFISSGLKSYSLPQRYLDIILSRIIRPAVRELRHDLDLPEREPTEAEEELFWGLHGGVFYMAIRKFIYATEVPDPVEGAVTRTVRAFMGGIPSLLRADDQAEATPLF</sequence>
<evidence type="ECO:0000256" key="2">
    <source>
        <dbReference type="PROSITE-ProRule" id="PRU00335"/>
    </source>
</evidence>
<dbReference type="SUPFAM" id="SSF46689">
    <property type="entry name" value="Homeodomain-like"/>
    <property type="match status" value="1"/>
</dbReference>
<dbReference type="InterPro" id="IPR050109">
    <property type="entry name" value="HTH-type_TetR-like_transc_reg"/>
</dbReference>